<dbReference type="CDD" id="cd23081">
    <property type="entry name" value="cpPDZ_EcRseP-like"/>
    <property type="match status" value="1"/>
</dbReference>
<evidence type="ECO:0000256" key="6">
    <source>
        <dbReference type="ARBA" id="ARBA00022801"/>
    </source>
</evidence>
<dbReference type="SUPFAM" id="SSF50156">
    <property type="entry name" value="PDZ domain-like"/>
    <property type="match status" value="2"/>
</dbReference>
<keyword evidence="14" id="KW-1185">Reference proteome</keyword>
<keyword evidence="7 11" id="KW-0862">Zinc</keyword>
<evidence type="ECO:0000256" key="10">
    <source>
        <dbReference type="ARBA" id="ARBA00023136"/>
    </source>
</evidence>
<dbReference type="Pfam" id="PF17820">
    <property type="entry name" value="PDZ_6"/>
    <property type="match status" value="1"/>
</dbReference>
<keyword evidence="6 11" id="KW-0378">Hydrolase</keyword>
<feature type="transmembrane region" description="Helical" evidence="11">
    <location>
        <begin position="12"/>
        <end position="31"/>
    </location>
</feature>
<dbReference type="InterPro" id="IPR041489">
    <property type="entry name" value="PDZ_6"/>
</dbReference>
<dbReference type="GO" id="GO:0016020">
    <property type="term" value="C:membrane"/>
    <property type="evidence" value="ECO:0007669"/>
    <property type="project" value="UniProtKB-SubCell"/>
</dbReference>
<dbReference type="PANTHER" id="PTHR42837">
    <property type="entry name" value="REGULATOR OF SIGMA-E PROTEASE RSEP"/>
    <property type="match status" value="1"/>
</dbReference>
<accession>A0A917EJ87</accession>
<evidence type="ECO:0000256" key="9">
    <source>
        <dbReference type="ARBA" id="ARBA00023049"/>
    </source>
</evidence>
<evidence type="ECO:0000256" key="8">
    <source>
        <dbReference type="ARBA" id="ARBA00022989"/>
    </source>
</evidence>
<feature type="transmembrane region" description="Helical" evidence="11">
    <location>
        <begin position="113"/>
        <end position="141"/>
    </location>
</feature>
<dbReference type="InterPro" id="IPR001478">
    <property type="entry name" value="PDZ"/>
</dbReference>
<organism evidence="13 14">
    <name type="scientific">Actibacterium pelagium</name>
    <dbReference type="NCBI Taxonomy" id="2029103"/>
    <lineage>
        <taxon>Bacteria</taxon>
        <taxon>Pseudomonadati</taxon>
        <taxon>Pseudomonadota</taxon>
        <taxon>Alphaproteobacteria</taxon>
        <taxon>Rhodobacterales</taxon>
        <taxon>Roseobacteraceae</taxon>
        <taxon>Actibacterium</taxon>
    </lineage>
</organism>
<dbReference type="Gene3D" id="2.30.42.10">
    <property type="match status" value="2"/>
</dbReference>
<evidence type="ECO:0000313" key="14">
    <source>
        <dbReference type="Proteomes" id="UP000606730"/>
    </source>
</evidence>
<dbReference type="SMART" id="SM00228">
    <property type="entry name" value="PDZ"/>
    <property type="match status" value="1"/>
</dbReference>
<dbReference type="PANTHER" id="PTHR42837:SF2">
    <property type="entry name" value="MEMBRANE METALLOPROTEASE ARASP2, CHLOROPLASTIC-RELATED"/>
    <property type="match status" value="1"/>
</dbReference>
<evidence type="ECO:0000256" key="4">
    <source>
        <dbReference type="ARBA" id="ARBA00022670"/>
    </source>
</evidence>
<keyword evidence="4" id="KW-0645">Protease</keyword>
<dbReference type="OrthoDB" id="9782003at2"/>
<name>A0A917EJ87_9RHOB</name>
<dbReference type="Pfam" id="PF02163">
    <property type="entry name" value="Peptidase_M50"/>
    <property type="match status" value="1"/>
</dbReference>
<feature type="transmembrane region" description="Helical" evidence="11">
    <location>
        <begin position="418"/>
        <end position="438"/>
    </location>
</feature>
<comment type="subcellular location">
    <subcellularLocation>
        <location evidence="2">Membrane</location>
        <topology evidence="2">Multi-pass membrane protein</topology>
    </subcellularLocation>
</comment>
<dbReference type="AlphaFoldDB" id="A0A917EJ87"/>
<dbReference type="RefSeq" id="WP_095596378.1">
    <property type="nucleotide sequence ID" value="NZ_BMKN01000001.1"/>
</dbReference>
<evidence type="ECO:0000256" key="5">
    <source>
        <dbReference type="ARBA" id="ARBA00022692"/>
    </source>
</evidence>
<keyword evidence="10 11" id="KW-0472">Membrane</keyword>
<feature type="domain" description="PDZ" evidence="12">
    <location>
        <begin position="183"/>
        <end position="274"/>
    </location>
</feature>
<dbReference type="Proteomes" id="UP000606730">
    <property type="component" value="Unassembled WGS sequence"/>
</dbReference>
<sequence length="445" mass="47764">MDLSQLIPTFGNLGLTILALIVALSIIVAIHEYGHYIVGRWSGIYAEVFSIGFGPVLFSREDRHGTKWQIAALPLGGYVRFLGDANAASAPDNETFENLSAEERRHTMMGAPVWARALTAAAGPAFNFAMSFIIFLAFMFIRGVPIEPPTVGNLSALPAGETELLPGDQILSIGGIETPDYAAFYGALPSIDPQEPVEYDVLRDGQERRLVGGYPFPPLVESVQPDSAALDANLKKGDVVVAIDGNRIHAFSELQDVVRSSNGTELNLDVWRDGETMTLSMTPRRVDLPDGNGGFSTNWMIGMTGGLLFEPKTELPSVTEGIGLAANQITFIVESSLSALYHMAVGSISSCNLRGVIGIAQTSSAAASQGIDTFIWFIAVLSVAIGMINLFPIPVLDGGHLVFHAYEAIVGRPPSEKVMNFLFPLGLVFILGIMLFGLSNDLFCP</sequence>
<evidence type="ECO:0000313" key="13">
    <source>
        <dbReference type="EMBL" id="GGE42276.1"/>
    </source>
</evidence>
<dbReference type="GO" id="GO:0046872">
    <property type="term" value="F:metal ion binding"/>
    <property type="evidence" value="ECO:0007669"/>
    <property type="project" value="UniProtKB-KW"/>
</dbReference>
<dbReference type="EC" id="3.4.24.-" evidence="11"/>
<comment type="caution">
    <text evidence="13">The sequence shown here is derived from an EMBL/GenBank/DDBJ whole genome shotgun (WGS) entry which is preliminary data.</text>
</comment>
<evidence type="ECO:0000256" key="7">
    <source>
        <dbReference type="ARBA" id="ARBA00022833"/>
    </source>
</evidence>
<evidence type="ECO:0000256" key="11">
    <source>
        <dbReference type="RuleBase" id="RU362031"/>
    </source>
</evidence>
<dbReference type="InterPro" id="IPR036034">
    <property type="entry name" value="PDZ_sf"/>
</dbReference>
<evidence type="ECO:0000256" key="3">
    <source>
        <dbReference type="ARBA" id="ARBA00007931"/>
    </source>
</evidence>
<dbReference type="EMBL" id="BMKN01000001">
    <property type="protein sequence ID" value="GGE42276.1"/>
    <property type="molecule type" value="Genomic_DNA"/>
</dbReference>
<keyword evidence="9 11" id="KW-0482">Metalloprotease</keyword>
<evidence type="ECO:0000259" key="12">
    <source>
        <dbReference type="SMART" id="SM00228"/>
    </source>
</evidence>
<dbReference type="InterPro" id="IPR004387">
    <property type="entry name" value="Pept_M50_Zn"/>
</dbReference>
<reference evidence="13" key="1">
    <citation type="journal article" date="2014" name="Int. J. Syst. Evol. Microbiol.">
        <title>Complete genome sequence of Corynebacterium casei LMG S-19264T (=DSM 44701T), isolated from a smear-ripened cheese.</title>
        <authorList>
            <consortium name="US DOE Joint Genome Institute (JGI-PGF)"/>
            <person name="Walter F."/>
            <person name="Albersmeier A."/>
            <person name="Kalinowski J."/>
            <person name="Ruckert C."/>
        </authorList>
    </citation>
    <scope>NUCLEOTIDE SEQUENCE</scope>
    <source>
        <strain evidence="13">CGMCC 1.16012</strain>
    </source>
</reference>
<dbReference type="NCBIfam" id="TIGR00054">
    <property type="entry name" value="RIP metalloprotease RseP"/>
    <property type="match status" value="1"/>
</dbReference>
<dbReference type="GO" id="GO:0006508">
    <property type="term" value="P:proteolysis"/>
    <property type="evidence" value="ECO:0007669"/>
    <property type="project" value="UniProtKB-KW"/>
</dbReference>
<dbReference type="InterPro" id="IPR008915">
    <property type="entry name" value="Peptidase_M50"/>
</dbReference>
<evidence type="ECO:0000256" key="1">
    <source>
        <dbReference type="ARBA" id="ARBA00001947"/>
    </source>
</evidence>
<dbReference type="GO" id="GO:0004222">
    <property type="term" value="F:metalloendopeptidase activity"/>
    <property type="evidence" value="ECO:0007669"/>
    <property type="project" value="InterPro"/>
</dbReference>
<comment type="similarity">
    <text evidence="3 11">Belongs to the peptidase M50B family.</text>
</comment>
<feature type="transmembrane region" description="Helical" evidence="11">
    <location>
        <begin position="374"/>
        <end position="397"/>
    </location>
</feature>
<protein>
    <recommendedName>
        <fullName evidence="11">Zinc metalloprotease</fullName>
        <ecNumber evidence="11">3.4.24.-</ecNumber>
    </recommendedName>
</protein>
<keyword evidence="11" id="KW-0479">Metal-binding</keyword>
<evidence type="ECO:0000256" key="2">
    <source>
        <dbReference type="ARBA" id="ARBA00004141"/>
    </source>
</evidence>
<dbReference type="CDD" id="cd06163">
    <property type="entry name" value="S2P-M50_PDZ_RseP-like"/>
    <property type="match status" value="1"/>
</dbReference>
<keyword evidence="8 11" id="KW-1133">Transmembrane helix</keyword>
<comment type="cofactor">
    <cofactor evidence="1 11">
        <name>Zn(2+)</name>
        <dbReference type="ChEBI" id="CHEBI:29105"/>
    </cofactor>
</comment>
<feature type="transmembrane region" description="Helical" evidence="11">
    <location>
        <begin position="37"/>
        <end position="58"/>
    </location>
</feature>
<reference evidence="13" key="2">
    <citation type="submission" date="2020-09" db="EMBL/GenBank/DDBJ databases">
        <authorList>
            <person name="Sun Q."/>
            <person name="Zhou Y."/>
        </authorList>
    </citation>
    <scope>NUCLEOTIDE SEQUENCE</scope>
    <source>
        <strain evidence="13">CGMCC 1.16012</strain>
    </source>
</reference>
<gene>
    <name evidence="13" type="ORF">GCM10011517_07370</name>
</gene>
<keyword evidence="5 11" id="KW-0812">Transmembrane</keyword>
<proteinExistence type="inferred from homology"/>